<proteinExistence type="predicted"/>
<feature type="compositionally biased region" description="Acidic residues" evidence="1">
    <location>
        <begin position="27"/>
        <end position="39"/>
    </location>
</feature>
<reference evidence="3" key="1">
    <citation type="journal article" date="2019" name="Int. J. Syst. Evol. Microbiol.">
        <title>The Global Catalogue of Microorganisms (GCM) 10K type strain sequencing project: providing services to taxonomists for standard genome sequencing and annotation.</title>
        <authorList>
            <consortium name="The Broad Institute Genomics Platform"/>
            <consortium name="The Broad Institute Genome Sequencing Center for Infectious Disease"/>
            <person name="Wu L."/>
            <person name="Ma J."/>
        </authorList>
    </citation>
    <scope>NUCLEOTIDE SEQUENCE [LARGE SCALE GENOMIC DNA]</scope>
    <source>
        <strain evidence="3">JCM 14924</strain>
    </source>
</reference>
<protein>
    <recommendedName>
        <fullName evidence="4">Tail assembly chaperone</fullName>
    </recommendedName>
</protein>
<comment type="caution">
    <text evidence="2">The sequence shown here is derived from an EMBL/GenBank/DDBJ whole genome shotgun (WGS) entry which is preliminary data.</text>
</comment>
<feature type="region of interest" description="Disordered" evidence="1">
    <location>
        <begin position="113"/>
        <end position="135"/>
    </location>
</feature>
<gene>
    <name evidence="2" type="ORF">GCM10009787_11400</name>
</gene>
<evidence type="ECO:0000256" key="1">
    <source>
        <dbReference type="SAM" id="MobiDB-lite"/>
    </source>
</evidence>
<dbReference type="RefSeq" id="WP_346162166.1">
    <property type="nucleotide sequence ID" value="NZ_BAAAOQ010000003.1"/>
</dbReference>
<feature type="region of interest" description="Disordered" evidence="1">
    <location>
        <begin position="1"/>
        <end position="39"/>
    </location>
</feature>
<name>A0ABP5N7A0_9ACTN</name>
<keyword evidence="3" id="KW-1185">Reference proteome</keyword>
<accession>A0ABP5N7A0</accession>
<evidence type="ECO:0000313" key="3">
    <source>
        <dbReference type="Proteomes" id="UP001501391"/>
    </source>
</evidence>
<dbReference type="Proteomes" id="UP001501391">
    <property type="component" value="Unassembled WGS sequence"/>
</dbReference>
<organism evidence="2 3">
    <name type="scientific">Streptomyces bangladeshensis</name>
    <dbReference type="NCBI Taxonomy" id="295352"/>
    <lineage>
        <taxon>Bacteria</taxon>
        <taxon>Bacillati</taxon>
        <taxon>Actinomycetota</taxon>
        <taxon>Actinomycetes</taxon>
        <taxon>Kitasatosporales</taxon>
        <taxon>Streptomycetaceae</taxon>
        <taxon>Streptomyces</taxon>
    </lineage>
</organism>
<dbReference type="EMBL" id="BAAAOQ010000003">
    <property type="protein sequence ID" value="GAA2192703.1"/>
    <property type="molecule type" value="Genomic_DNA"/>
</dbReference>
<sequence length="135" mass="15093">MANTRTPTSRKPRTEARAASRPSAEQVADEPDVTEAEAQEIEAEGHYVPAELCGEEVLIVPPSAWRTSWQRLLNEGQLDAFAEKVLHPDDYELYEELDPTIVEFLEFTANAAQRSGESLGKSRGPAPSSRRTRRR</sequence>
<evidence type="ECO:0000313" key="2">
    <source>
        <dbReference type="EMBL" id="GAA2192703.1"/>
    </source>
</evidence>
<evidence type="ECO:0008006" key="4">
    <source>
        <dbReference type="Google" id="ProtNLM"/>
    </source>
</evidence>